<gene>
    <name evidence="1" type="ORF">LTR97_010646</name>
</gene>
<protein>
    <submittedName>
        <fullName evidence="1">Uncharacterized protein</fullName>
    </submittedName>
</protein>
<comment type="caution">
    <text evidence="1">The sequence shown here is derived from an EMBL/GenBank/DDBJ whole genome shotgun (WGS) entry which is preliminary data.</text>
</comment>
<evidence type="ECO:0000313" key="2">
    <source>
        <dbReference type="Proteomes" id="UP001310594"/>
    </source>
</evidence>
<dbReference type="EMBL" id="JAVRQU010000018">
    <property type="protein sequence ID" value="KAK5693170.1"/>
    <property type="molecule type" value="Genomic_DNA"/>
</dbReference>
<proteinExistence type="predicted"/>
<accession>A0AAN7VMD7</accession>
<name>A0AAN7VMD7_9PEZI</name>
<dbReference type="Proteomes" id="UP001310594">
    <property type="component" value="Unassembled WGS sequence"/>
</dbReference>
<dbReference type="AlphaFoldDB" id="A0AAN7VMD7"/>
<reference evidence="1" key="1">
    <citation type="submission" date="2023-08" db="EMBL/GenBank/DDBJ databases">
        <title>Black Yeasts Isolated from many extreme environments.</title>
        <authorList>
            <person name="Coleine C."/>
            <person name="Stajich J.E."/>
            <person name="Selbmann L."/>
        </authorList>
    </citation>
    <scope>NUCLEOTIDE SEQUENCE</scope>
    <source>
        <strain evidence="1">CCFEE 5810</strain>
    </source>
</reference>
<sequence>MPETFDLGRCTTEGLLFAGPTTAQANQHQQEVPSKKRKRAEKDTEFSVVDQLDAAPVYNLLVEACKHDSNIRRYALKAFDKEKTAEKARVPDFEGSLSKFRVLCAEIDVVSKIFKEHGIIQPTRAERTERSHPGSVPEPVPDFLLLKAVIDRVLARVTAASSYSTKLEALLVLCRICGHTDFICGDCTEGSVGWKVHQRFQEQRTFAEAMFHVLRVMVQEDVDRTTKDEDPVMAVWRKRHNKDQHGIGEVFSVLEATQTNSICSVCEGYCDPDYAAFQSEESDSQSHGEVCSDDDCGCQAERKDQARTDSVQTIAFVDTNTPTGTKRKLQSGMR</sequence>
<organism evidence="1 2">
    <name type="scientific">Elasticomyces elasticus</name>
    <dbReference type="NCBI Taxonomy" id="574655"/>
    <lineage>
        <taxon>Eukaryota</taxon>
        <taxon>Fungi</taxon>
        <taxon>Dikarya</taxon>
        <taxon>Ascomycota</taxon>
        <taxon>Pezizomycotina</taxon>
        <taxon>Dothideomycetes</taxon>
        <taxon>Dothideomycetidae</taxon>
        <taxon>Mycosphaerellales</taxon>
        <taxon>Teratosphaeriaceae</taxon>
        <taxon>Elasticomyces</taxon>
    </lineage>
</organism>
<evidence type="ECO:0000313" key="1">
    <source>
        <dbReference type="EMBL" id="KAK5693170.1"/>
    </source>
</evidence>